<reference evidence="1 2" key="1">
    <citation type="submission" date="2019-07" db="EMBL/GenBank/DDBJ databases">
        <title>Quadrisphaera sp. strain DD2A genome sequencing and assembly.</title>
        <authorList>
            <person name="Kim I."/>
        </authorList>
    </citation>
    <scope>NUCLEOTIDE SEQUENCE [LARGE SCALE GENOMIC DNA]</scope>
    <source>
        <strain evidence="1 2">DD2A</strain>
    </source>
</reference>
<gene>
    <name evidence="1" type="ORF">FMM08_01120</name>
</gene>
<keyword evidence="2" id="KW-1185">Reference proteome</keyword>
<sequence>MALTTPAPLLRLLPHRPARRSVPQHATGCSAPAAAPVAPVAAAVPAPAPRRTPVVGGAAQDAATSAAAAWPAAARGLLVDLAVAALAASALAERSDASLPGSAASTTPAAGGSSARRARALAEHLAETCAGLRTDLTVQQLVVLPVLRTAPLGLRTAVVRASCEAVVLELEAVERGASLLTEGLATAEDLRLLAAALRRTRSAVALHRRLWTDQALPLAREVLRERADRVGR</sequence>
<dbReference type="AlphaFoldDB" id="A0A5C8ZL63"/>
<evidence type="ECO:0000313" key="2">
    <source>
        <dbReference type="Proteomes" id="UP000321234"/>
    </source>
</evidence>
<name>A0A5C8ZL63_9ACTN</name>
<dbReference type="EMBL" id="VKAC01000001">
    <property type="protein sequence ID" value="TXR57879.1"/>
    <property type="molecule type" value="Genomic_DNA"/>
</dbReference>
<dbReference type="Proteomes" id="UP000321234">
    <property type="component" value="Unassembled WGS sequence"/>
</dbReference>
<accession>A0A5C8ZL63</accession>
<comment type="caution">
    <text evidence="1">The sequence shown here is derived from an EMBL/GenBank/DDBJ whole genome shotgun (WGS) entry which is preliminary data.</text>
</comment>
<dbReference type="RefSeq" id="WP_147924490.1">
    <property type="nucleotide sequence ID" value="NZ_VKAC01000001.1"/>
</dbReference>
<organism evidence="1 2">
    <name type="scientific">Quadrisphaera setariae</name>
    <dbReference type="NCBI Taxonomy" id="2593304"/>
    <lineage>
        <taxon>Bacteria</taxon>
        <taxon>Bacillati</taxon>
        <taxon>Actinomycetota</taxon>
        <taxon>Actinomycetes</taxon>
        <taxon>Kineosporiales</taxon>
        <taxon>Kineosporiaceae</taxon>
        <taxon>Quadrisphaera</taxon>
    </lineage>
</organism>
<proteinExistence type="predicted"/>
<protein>
    <submittedName>
        <fullName evidence="1">Uncharacterized protein</fullName>
    </submittedName>
</protein>
<evidence type="ECO:0000313" key="1">
    <source>
        <dbReference type="EMBL" id="TXR57879.1"/>
    </source>
</evidence>